<sequence length="57" mass="6484">MQMSAVVARKAKLSFGVLDQDRIQELAINDFLQVLRFVGNSENKQTECVRPKVFLNS</sequence>
<accession>A0A7T8H2D5</accession>
<organism evidence="1 2">
    <name type="scientific">Caligus rogercresseyi</name>
    <name type="common">Sea louse</name>
    <dbReference type="NCBI Taxonomy" id="217165"/>
    <lineage>
        <taxon>Eukaryota</taxon>
        <taxon>Metazoa</taxon>
        <taxon>Ecdysozoa</taxon>
        <taxon>Arthropoda</taxon>
        <taxon>Crustacea</taxon>
        <taxon>Multicrustacea</taxon>
        <taxon>Hexanauplia</taxon>
        <taxon>Copepoda</taxon>
        <taxon>Siphonostomatoida</taxon>
        <taxon>Caligidae</taxon>
        <taxon>Caligus</taxon>
    </lineage>
</organism>
<evidence type="ECO:0000313" key="1">
    <source>
        <dbReference type="EMBL" id="QQP42245.1"/>
    </source>
</evidence>
<keyword evidence="2" id="KW-1185">Reference proteome</keyword>
<evidence type="ECO:0000313" key="2">
    <source>
        <dbReference type="Proteomes" id="UP000595437"/>
    </source>
</evidence>
<reference evidence="2" key="1">
    <citation type="submission" date="2021-01" db="EMBL/GenBank/DDBJ databases">
        <title>Caligus Genome Assembly.</title>
        <authorList>
            <person name="Gallardo-Escarate C."/>
        </authorList>
    </citation>
    <scope>NUCLEOTIDE SEQUENCE [LARGE SCALE GENOMIC DNA]</scope>
</reference>
<dbReference type="AlphaFoldDB" id="A0A7T8H2D5"/>
<gene>
    <name evidence="1" type="ORF">FKW44_016847</name>
</gene>
<proteinExistence type="predicted"/>
<dbReference type="EMBL" id="CP045900">
    <property type="protein sequence ID" value="QQP42245.1"/>
    <property type="molecule type" value="Genomic_DNA"/>
</dbReference>
<dbReference type="Proteomes" id="UP000595437">
    <property type="component" value="Chromosome 11"/>
</dbReference>
<name>A0A7T8H2D5_CALRO</name>
<protein>
    <submittedName>
        <fullName evidence="1">Uncharacterized protein</fullName>
    </submittedName>
</protein>